<keyword evidence="3" id="KW-1185">Reference proteome</keyword>
<dbReference type="OrthoDB" id="9802676at2"/>
<dbReference type="HOGENOM" id="CLU_107695_0_0_0"/>
<dbReference type="eggNOG" id="COG0590">
    <property type="taxonomic scope" value="Bacteria"/>
</dbReference>
<dbReference type="Gene3D" id="3.40.140.10">
    <property type="entry name" value="Cytidine Deaminase, domain 2"/>
    <property type="match status" value="1"/>
</dbReference>
<dbReference type="Pfam" id="PF00383">
    <property type="entry name" value="dCMP_cyt_deam_1"/>
    <property type="match status" value="1"/>
</dbReference>
<evidence type="ECO:0000259" key="1">
    <source>
        <dbReference type="Pfam" id="PF00383"/>
    </source>
</evidence>
<organism evidence="2 3">
    <name type="scientific">Aminobacterium colombiense (strain DSM 12261 / ALA-1)</name>
    <dbReference type="NCBI Taxonomy" id="572547"/>
    <lineage>
        <taxon>Bacteria</taxon>
        <taxon>Thermotogati</taxon>
        <taxon>Synergistota</taxon>
        <taxon>Synergistia</taxon>
        <taxon>Synergistales</taxon>
        <taxon>Aminobacteriaceae</taxon>
        <taxon>Aminobacterium</taxon>
    </lineage>
</organism>
<dbReference type="KEGG" id="aco:Amico_0076"/>
<accession>D5ECE2</accession>
<dbReference type="GO" id="GO:0003824">
    <property type="term" value="F:catalytic activity"/>
    <property type="evidence" value="ECO:0007669"/>
    <property type="project" value="InterPro"/>
</dbReference>
<dbReference type="STRING" id="572547.Amico_0076"/>
<name>D5ECE2_AMICL</name>
<reference evidence="2 3" key="1">
    <citation type="journal article" date="2010" name="Stand. Genomic Sci.">
        <title>Complete genome sequence of Aminobacterium colombiense type strain (ALA-1).</title>
        <authorList>
            <person name="Chertkov O."/>
            <person name="Sikorski J."/>
            <person name="Brambilla E."/>
            <person name="Lapidus A."/>
            <person name="Copeland A."/>
            <person name="Glavina Del Rio T."/>
            <person name="Nolan M."/>
            <person name="Lucas S."/>
            <person name="Tice H."/>
            <person name="Cheng J.F."/>
            <person name="Han C."/>
            <person name="Detter J.C."/>
            <person name="Bruce D."/>
            <person name="Tapia R."/>
            <person name="Goodwin L."/>
            <person name="Pitluck S."/>
            <person name="Liolios K."/>
            <person name="Ivanova N."/>
            <person name="Mavromatis K."/>
            <person name="Ovchinnikova G."/>
            <person name="Pati A."/>
            <person name="Chen A."/>
            <person name="Palaniappan K."/>
            <person name="Land M."/>
            <person name="Hauser L."/>
            <person name="Chang Y.J."/>
            <person name="Jeffries C.D."/>
            <person name="Spring S."/>
            <person name="Rohde M."/>
            <person name="Goker M."/>
            <person name="Bristow J."/>
            <person name="Eisen J.A."/>
            <person name="Markowitz V."/>
            <person name="Hugenholtz P."/>
            <person name="Kyrpides N.C."/>
            <person name="Klenk H.P."/>
        </authorList>
    </citation>
    <scope>NUCLEOTIDE SEQUENCE [LARGE SCALE GENOMIC DNA]</scope>
    <source>
        <strain evidence="3">DSM 12261 / ALA-1</strain>
    </source>
</reference>
<dbReference type="RefSeq" id="WP_013047490.1">
    <property type="nucleotide sequence ID" value="NC_014011.1"/>
</dbReference>
<dbReference type="AlphaFoldDB" id="D5ECE2"/>
<dbReference type="InterPro" id="IPR016193">
    <property type="entry name" value="Cytidine_deaminase-like"/>
</dbReference>
<dbReference type="InterPro" id="IPR002125">
    <property type="entry name" value="CMP_dCMP_dom"/>
</dbReference>
<gene>
    <name evidence="2" type="ordered locus">Amico_0076</name>
</gene>
<dbReference type="Proteomes" id="UP000002366">
    <property type="component" value="Chromosome"/>
</dbReference>
<feature type="domain" description="CMP/dCMP-type deaminase" evidence="1">
    <location>
        <begin position="25"/>
        <end position="108"/>
    </location>
</feature>
<proteinExistence type="predicted"/>
<dbReference type="SUPFAM" id="SSF53927">
    <property type="entry name" value="Cytidine deaminase-like"/>
    <property type="match status" value="1"/>
</dbReference>
<dbReference type="EMBL" id="CP001997">
    <property type="protein sequence ID" value="ADE56224.1"/>
    <property type="molecule type" value="Genomic_DNA"/>
</dbReference>
<sequence length="187" mass="22007">MDQEKVFWRMLDVIEDFIVPETRLAVPHGHKIFGAAIVRRSDLSLVVAETNHEGWSPLWHGEVYTIKKFFELDDHPDPRECIFLSTHEPCSMCLSSIAWSGFPQIYFLFGYEQTRNAFNIPYDIQILNEVFNCPKPSRKNKFFESFSLQEMVLQLSEPDLAKARLEKLQRIYNELSDVYQAREKKRS</sequence>
<evidence type="ECO:0000313" key="3">
    <source>
        <dbReference type="Proteomes" id="UP000002366"/>
    </source>
</evidence>
<evidence type="ECO:0000313" key="2">
    <source>
        <dbReference type="EMBL" id="ADE56224.1"/>
    </source>
</evidence>
<protein>
    <submittedName>
        <fullName evidence="2">CMP/dCMP deaminase zinc-binding protein</fullName>
    </submittedName>
</protein>